<accession>A0A418WUF4</accession>
<name>A0A418WUF4_9PROT</name>
<dbReference type="Gene3D" id="3.40.50.2000">
    <property type="entry name" value="Glycogen Phosphorylase B"/>
    <property type="match status" value="1"/>
</dbReference>
<dbReference type="AlphaFoldDB" id="A0A418WUF4"/>
<gene>
    <name evidence="1" type="ORF">D3874_03555</name>
</gene>
<comment type="caution">
    <text evidence="1">The sequence shown here is derived from an EMBL/GenBank/DDBJ whole genome shotgun (WGS) entry which is preliminary data.</text>
</comment>
<sequence>MVRGAGLVLDAGTDPAAIGAALGRLLDEPGFSESARRLGTAMAREIAQSPLVEEIEALAARRPSLCAVG</sequence>
<dbReference type="OrthoDB" id="3863369at2"/>
<reference evidence="1 2" key="1">
    <citation type="submission" date="2018-09" db="EMBL/GenBank/DDBJ databases">
        <authorList>
            <person name="Zhu H."/>
        </authorList>
    </citation>
    <scope>NUCLEOTIDE SEQUENCE [LARGE SCALE GENOMIC DNA]</scope>
    <source>
        <strain evidence="1 2">K1W22B-8</strain>
    </source>
</reference>
<dbReference type="SUPFAM" id="SSF53756">
    <property type="entry name" value="UDP-Glycosyltransferase/glycogen phosphorylase"/>
    <property type="match status" value="1"/>
</dbReference>
<evidence type="ECO:0008006" key="3">
    <source>
        <dbReference type="Google" id="ProtNLM"/>
    </source>
</evidence>
<organism evidence="1 2">
    <name type="scientific">Oleomonas cavernae</name>
    <dbReference type="NCBI Taxonomy" id="2320859"/>
    <lineage>
        <taxon>Bacteria</taxon>
        <taxon>Pseudomonadati</taxon>
        <taxon>Pseudomonadota</taxon>
        <taxon>Alphaproteobacteria</taxon>
        <taxon>Acetobacterales</taxon>
        <taxon>Acetobacteraceae</taxon>
        <taxon>Oleomonas</taxon>
    </lineage>
</organism>
<evidence type="ECO:0000313" key="2">
    <source>
        <dbReference type="Proteomes" id="UP000284605"/>
    </source>
</evidence>
<keyword evidence="2" id="KW-1185">Reference proteome</keyword>
<proteinExistence type="predicted"/>
<dbReference type="Proteomes" id="UP000284605">
    <property type="component" value="Unassembled WGS sequence"/>
</dbReference>
<protein>
    <recommendedName>
        <fullName evidence="3">Glycosyltransferase</fullName>
    </recommendedName>
</protein>
<evidence type="ECO:0000313" key="1">
    <source>
        <dbReference type="EMBL" id="RJF94900.1"/>
    </source>
</evidence>
<dbReference type="RefSeq" id="WP_119776572.1">
    <property type="nucleotide sequence ID" value="NZ_QYUK01000008.1"/>
</dbReference>
<dbReference type="EMBL" id="QYUK01000008">
    <property type="protein sequence ID" value="RJF94900.1"/>
    <property type="molecule type" value="Genomic_DNA"/>
</dbReference>